<organism evidence="2 3">
    <name type="scientific">Prorocentrum cordatum</name>
    <dbReference type="NCBI Taxonomy" id="2364126"/>
    <lineage>
        <taxon>Eukaryota</taxon>
        <taxon>Sar</taxon>
        <taxon>Alveolata</taxon>
        <taxon>Dinophyceae</taxon>
        <taxon>Prorocentrales</taxon>
        <taxon>Prorocentraceae</taxon>
        <taxon>Prorocentrum</taxon>
    </lineage>
</organism>
<feature type="non-terminal residue" evidence="2">
    <location>
        <position position="1"/>
    </location>
</feature>
<comment type="caution">
    <text evidence="2">The sequence shown here is derived from an EMBL/GenBank/DDBJ whole genome shotgun (WGS) entry which is preliminary data.</text>
</comment>
<dbReference type="Proteomes" id="UP001189429">
    <property type="component" value="Unassembled WGS sequence"/>
</dbReference>
<keyword evidence="1" id="KW-0472">Membrane</keyword>
<keyword evidence="1" id="KW-0812">Transmembrane</keyword>
<evidence type="ECO:0000313" key="3">
    <source>
        <dbReference type="Proteomes" id="UP001189429"/>
    </source>
</evidence>
<keyword evidence="3" id="KW-1185">Reference proteome</keyword>
<feature type="non-terminal residue" evidence="2">
    <location>
        <position position="53"/>
    </location>
</feature>
<sequence>PNDDQPWAEFYTNNLWVVGFLILTLLLFLVLSLFERRWKKRAKTDQHHSEVMQ</sequence>
<protein>
    <recommendedName>
        <fullName evidence="4">Transmembrane 9 superfamily member</fullName>
    </recommendedName>
</protein>
<accession>A0ABN9QS27</accession>
<keyword evidence="1" id="KW-1133">Transmembrane helix</keyword>
<feature type="transmembrane region" description="Helical" evidence="1">
    <location>
        <begin position="15"/>
        <end position="34"/>
    </location>
</feature>
<evidence type="ECO:0000313" key="2">
    <source>
        <dbReference type="EMBL" id="CAK0807961.1"/>
    </source>
</evidence>
<gene>
    <name evidence="2" type="ORF">PCOR1329_LOCUS13685</name>
</gene>
<proteinExistence type="predicted"/>
<dbReference type="EMBL" id="CAUYUJ010004050">
    <property type="protein sequence ID" value="CAK0807961.1"/>
    <property type="molecule type" value="Genomic_DNA"/>
</dbReference>
<evidence type="ECO:0008006" key="4">
    <source>
        <dbReference type="Google" id="ProtNLM"/>
    </source>
</evidence>
<name>A0ABN9QS27_9DINO</name>
<evidence type="ECO:0000256" key="1">
    <source>
        <dbReference type="SAM" id="Phobius"/>
    </source>
</evidence>
<reference evidence="2" key="1">
    <citation type="submission" date="2023-10" db="EMBL/GenBank/DDBJ databases">
        <authorList>
            <person name="Chen Y."/>
            <person name="Shah S."/>
            <person name="Dougan E. K."/>
            <person name="Thang M."/>
            <person name="Chan C."/>
        </authorList>
    </citation>
    <scope>NUCLEOTIDE SEQUENCE [LARGE SCALE GENOMIC DNA]</scope>
</reference>